<keyword evidence="2" id="KW-0963">Cytoplasm</keyword>
<evidence type="ECO:0000256" key="5">
    <source>
        <dbReference type="ARBA" id="ARBA00022741"/>
    </source>
</evidence>
<sequence>MALSLSSPCGYAIDEDEDMPVFESTAAEHGGLSRPRLPELSVISPGLNSHPSLTELEGGSERVKVYVRIRPLSEVEKGRGEDQGCVAVQNEEALILKAPKESQNMKTAERGIGPSIHKFSFSKIFGPETTQQQFYEFTMKKMVKDVLQGENRLLYTYGVTNSGKTYTIQGSGPEAGLLPRALVSLFRKLQGRLYAAMDVKPVMYQDVRQLNAGEVRAQEIQRTSLLQEISICCPLQSENLSCRRGGNTSTWDSGIGGLSSISNVASQFEGELPVQDSSSHFQAVKLQGRKDLFTCRFFKKKKKGFFPVKILTLCSCCFPKSTVFLLVLPDLTWIHVRSAEEAWRILRAGRQNQSFASTYLNQNSSRSHSIFSIRVLHIRPETLSSPSIPISELTVCDLAGSERCKEQRNGERMKEATNINTSLLTLGRCIAALRHNQNKTRPPQVVPFRDSKLTRVLQGYFCGRGVSCMVVNINPCASIYDETLQALKFSAIATQLVHGPSTKSRVAYILSLLSEPAANANESTVIEEEEDESDVEDGDITMLNTETLLQAIDVLKRKVHRQREENEALEAKVREQVVSEVMEVINDMQNGFRETLEAQTALLEEKYENKIANLQMHLKKFYDQELKEKEQEIENLSADLNKIKSSHQCRSPRRSQRLLAHQGRLDTELEQCRAELLARTEEVTKLKMQLVVPGPAGTYASAADRKLEEGQRNVSSARTCISCAWDLQRLGADLQSGERACCRNTGGEKLRQALTAADEKIAKQDQILVELQNNLMLVKADLRRKAETLAQVQADLCKKRGRGAAAACSTENRPPLKRPFFPSLFATRTYNGRLAEEAQVSPYTRILRSRQPSPPRSPASTPRSL</sequence>
<dbReference type="HOGENOM" id="CLU_001485_2_5_1"/>
<dbReference type="PANTHER" id="PTHR47970">
    <property type="entry name" value="KINESIN-LIKE PROTEIN KIF11"/>
    <property type="match status" value="1"/>
</dbReference>
<dbReference type="InParanoid" id="H3CXE4"/>
<evidence type="ECO:0000313" key="15">
    <source>
        <dbReference type="Ensembl" id="ENSTNIP00000012929.1"/>
    </source>
</evidence>
<organism evidence="15 16">
    <name type="scientific">Tetraodon nigroviridis</name>
    <name type="common">Spotted green pufferfish</name>
    <name type="synonym">Chelonodon nigroviridis</name>
    <dbReference type="NCBI Taxonomy" id="99883"/>
    <lineage>
        <taxon>Eukaryota</taxon>
        <taxon>Metazoa</taxon>
        <taxon>Chordata</taxon>
        <taxon>Craniata</taxon>
        <taxon>Vertebrata</taxon>
        <taxon>Euteleostomi</taxon>
        <taxon>Actinopterygii</taxon>
        <taxon>Neopterygii</taxon>
        <taxon>Teleostei</taxon>
        <taxon>Neoteleostei</taxon>
        <taxon>Acanthomorphata</taxon>
        <taxon>Eupercaria</taxon>
        <taxon>Tetraodontiformes</taxon>
        <taxon>Tetradontoidea</taxon>
        <taxon>Tetraodontidae</taxon>
        <taxon>Tetraodon</taxon>
    </lineage>
</organism>
<feature type="coiled-coil region" evidence="12">
    <location>
        <begin position="552"/>
        <end position="646"/>
    </location>
</feature>
<reference evidence="16" key="1">
    <citation type="journal article" date="2004" name="Nature">
        <title>Genome duplication in the teleost fish Tetraodon nigroviridis reveals the early vertebrate proto-karyotype.</title>
        <authorList>
            <person name="Jaillon O."/>
            <person name="Aury J.-M."/>
            <person name="Brunet F."/>
            <person name="Petit J.-L."/>
            <person name="Stange-Thomann N."/>
            <person name="Mauceli E."/>
            <person name="Bouneau L."/>
            <person name="Fischer C."/>
            <person name="Ozouf-Costaz C."/>
            <person name="Bernot A."/>
            <person name="Nicaud S."/>
            <person name="Jaffe D."/>
            <person name="Fisher S."/>
            <person name="Lutfalla G."/>
            <person name="Dossat C."/>
            <person name="Segurens B."/>
            <person name="Dasilva C."/>
            <person name="Salanoubat M."/>
            <person name="Levy M."/>
            <person name="Boudet N."/>
            <person name="Castellano S."/>
            <person name="Anthouard V."/>
            <person name="Jubin C."/>
            <person name="Castelli V."/>
            <person name="Katinka M."/>
            <person name="Vacherie B."/>
            <person name="Biemont C."/>
            <person name="Skalli Z."/>
            <person name="Cattolico L."/>
            <person name="Poulain J."/>
            <person name="De Berardinis V."/>
            <person name="Cruaud C."/>
            <person name="Duprat S."/>
            <person name="Brottier P."/>
            <person name="Coutanceau J.-P."/>
            <person name="Gouzy J."/>
            <person name="Parra G."/>
            <person name="Lardier G."/>
            <person name="Chapple C."/>
            <person name="McKernan K.J."/>
            <person name="McEwan P."/>
            <person name="Bosak S."/>
            <person name="Kellis M."/>
            <person name="Volff J.-N."/>
            <person name="Guigo R."/>
            <person name="Zody M.C."/>
            <person name="Mesirov J."/>
            <person name="Lindblad-Toh K."/>
            <person name="Birren B."/>
            <person name="Nusbaum C."/>
            <person name="Kahn D."/>
            <person name="Robinson-Rechavi M."/>
            <person name="Laudet V."/>
            <person name="Schachter V."/>
            <person name="Quetier F."/>
            <person name="Saurin W."/>
            <person name="Scarpelli C."/>
            <person name="Wincker P."/>
            <person name="Lander E.S."/>
            <person name="Weissenbach J."/>
            <person name="Roest Crollius H."/>
        </authorList>
    </citation>
    <scope>NUCLEOTIDE SEQUENCE [LARGE SCALE GENOMIC DNA]</scope>
</reference>
<keyword evidence="8 10" id="KW-0505">Motor protein</keyword>
<keyword evidence="4 11" id="KW-0493">Microtubule</keyword>
<keyword evidence="5 10" id="KW-0547">Nucleotide-binding</keyword>
<evidence type="ECO:0000256" key="11">
    <source>
        <dbReference type="RuleBase" id="RU000394"/>
    </source>
</evidence>
<evidence type="ECO:0000256" key="10">
    <source>
        <dbReference type="PROSITE-ProRule" id="PRU00283"/>
    </source>
</evidence>
<evidence type="ECO:0000256" key="6">
    <source>
        <dbReference type="ARBA" id="ARBA00022840"/>
    </source>
</evidence>
<evidence type="ECO:0000256" key="3">
    <source>
        <dbReference type="ARBA" id="ARBA00022553"/>
    </source>
</evidence>
<feature type="region of interest" description="Disordered" evidence="13">
    <location>
        <begin position="841"/>
        <end position="865"/>
    </location>
</feature>
<dbReference type="GO" id="GO:0005634">
    <property type="term" value="C:nucleus"/>
    <property type="evidence" value="ECO:0007669"/>
    <property type="project" value="TreeGrafter"/>
</dbReference>
<dbReference type="GeneTree" id="ENSGT00940000156931"/>
<name>H3CXE4_TETNG</name>
<dbReference type="GO" id="GO:0007507">
    <property type="term" value="P:heart development"/>
    <property type="evidence" value="ECO:0007669"/>
    <property type="project" value="Ensembl"/>
</dbReference>
<dbReference type="GO" id="GO:0008017">
    <property type="term" value="F:microtubule binding"/>
    <property type="evidence" value="ECO:0007669"/>
    <property type="project" value="InterPro"/>
</dbReference>
<dbReference type="CDD" id="cd21787">
    <property type="entry name" value="RBD_KIF20A"/>
    <property type="match status" value="1"/>
</dbReference>
<dbReference type="GO" id="GO:0005876">
    <property type="term" value="C:spindle microtubule"/>
    <property type="evidence" value="ECO:0007669"/>
    <property type="project" value="TreeGrafter"/>
</dbReference>
<dbReference type="Ensembl" id="ENSTNIT00000013121.1">
    <property type="protein sequence ID" value="ENSTNIP00000012929.1"/>
    <property type="gene ID" value="ENSTNIG00000010034.1"/>
</dbReference>
<keyword evidence="16" id="KW-1185">Reference proteome</keyword>
<dbReference type="InterPro" id="IPR047149">
    <property type="entry name" value="KIF11-like"/>
</dbReference>
<evidence type="ECO:0000256" key="1">
    <source>
        <dbReference type="ARBA" id="ARBA00004186"/>
    </source>
</evidence>
<dbReference type="PANTHER" id="PTHR47970:SF29">
    <property type="entry name" value="KINESIN FAMILY MEMBER 20B"/>
    <property type="match status" value="1"/>
</dbReference>
<evidence type="ECO:0000256" key="7">
    <source>
        <dbReference type="ARBA" id="ARBA00023054"/>
    </source>
</evidence>
<dbReference type="GO" id="GO:0008574">
    <property type="term" value="F:plus-end-directed microtubule motor activity"/>
    <property type="evidence" value="ECO:0007669"/>
    <property type="project" value="TreeGrafter"/>
</dbReference>
<dbReference type="PRINTS" id="PR00380">
    <property type="entry name" value="KINESINHEAVY"/>
</dbReference>
<evidence type="ECO:0000256" key="2">
    <source>
        <dbReference type="ARBA" id="ARBA00022490"/>
    </source>
</evidence>
<dbReference type="Gene3D" id="3.40.850.10">
    <property type="entry name" value="Kinesin motor domain"/>
    <property type="match status" value="2"/>
</dbReference>
<dbReference type="PROSITE" id="PS50067">
    <property type="entry name" value="KINESIN_MOTOR_2"/>
    <property type="match status" value="1"/>
</dbReference>
<dbReference type="Pfam" id="PF00225">
    <property type="entry name" value="Kinesin"/>
    <property type="match status" value="2"/>
</dbReference>
<evidence type="ECO:0000256" key="12">
    <source>
        <dbReference type="SAM" id="Coils"/>
    </source>
</evidence>
<evidence type="ECO:0000256" key="8">
    <source>
        <dbReference type="ARBA" id="ARBA00023175"/>
    </source>
</evidence>
<keyword evidence="9" id="KW-0206">Cytoskeleton</keyword>
<evidence type="ECO:0000256" key="9">
    <source>
        <dbReference type="ARBA" id="ARBA00023212"/>
    </source>
</evidence>
<dbReference type="GO" id="GO:0005524">
    <property type="term" value="F:ATP binding"/>
    <property type="evidence" value="ECO:0007669"/>
    <property type="project" value="UniProtKB-UniRule"/>
</dbReference>
<feature type="domain" description="Kinesin motor" evidence="14">
    <location>
        <begin position="62"/>
        <end position="496"/>
    </location>
</feature>
<keyword evidence="3" id="KW-0597">Phosphoprotein</keyword>
<dbReference type="Proteomes" id="UP000007303">
    <property type="component" value="Unassembled WGS sequence"/>
</dbReference>
<dbReference type="GO" id="GO:0007018">
    <property type="term" value="P:microtubule-based movement"/>
    <property type="evidence" value="ECO:0007669"/>
    <property type="project" value="InterPro"/>
</dbReference>
<reference evidence="15" key="3">
    <citation type="submission" date="2025-09" db="UniProtKB">
        <authorList>
            <consortium name="Ensembl"/>
        </authorList>
    </citation>
    <scope>IDENTIFICATION</scope>
</reference>
<dbReference type="GO" id="GO:0090307">
    <property type="term" value="P:mitotic spindle assembly"/>
    <property type="evidence" value="ECO:0007669"/>
    <property type="project" value="TreeGrafter"/>
</dbReference>
<dbReference type="InterPro" id="IPR001752">
    <property type="entry name" value="Kinesin_motor_dom"/>
</dbReference>
<dbReference type="GO" id="GO:0072686">
    <property type="term" value="C:mitotic spindle"/>
    <property type="evidence" value="ECO:0007669"/>
    <property type="project" value="TreeGrafter"/>
</dbReference>
<protein>
    <recommendedName>
        <fullName evidence="11">Kinesin-like protein</fullName>
    </recommendedName>
</protein>
<reference evidence="15" key="2">
    <citation type="submission" date="2025-08" db="UniProtKB">
        <authorList>
            <consortium name="Ensembl"/>
        </authorList>
    </citation>
    <scope>IDENTIFICATION</scope>
</reference>
<dbReference type="SUPFAM" id="SSF52540">
    <property type="entry name" value="P-loop containing nucleoside triphosphate hydrolases"/>
    <property type="match status" value="1"/>
</dbReference>
<accession>H3CXE4</accession>
<evidence type="ECO:0000313" key="16">
    <source>
        <dbReference type="Proteomes" id="UP000007303"/>
    </source>
</evidence>
<proteinExistence type="inferred from homology"/>
<evidence type="ECO:0000259" key="14">
    <source>
        <dbReference type="PROSITE" id="PS50067"/>
    </source>
</evidence>
<dbReference type="InterPro" id="IPR019821">
    <property type="entry name" value="Kinesin_motor_CS"/>
</dbReference>
<keyword evidence="6 10" id="KW-0067">ATP-binding</keyword>
<comment type="similarity">
    <text evidence="10 11">Belongs to the TRAFAC class myosin-kinesin ATPase superfamily. Kinesin family.</text>
</comment>
<dbReference type="OMA" id="NRHPQKA"/>
<evidence type="ECO:0000256" key="4">
    <source>
        <dbReference type="ARBA" id="ARBA00022701"/>
    </source>
</evidence>
<comment type="subcellular location">
    <subcellularLocation>
        <location evidence="1">Cytoplasm</location>
        <location evidence="1">Cytoskeleton</location>
        <location evidence="1">Spindle</location>
    </subcellularLocation>
</comment>
<dbReference type="STRING" id="99883.ENSTNIP00000012929"/>
<dbReference type="FunCoup" id="H3CXE4">
    <property type="interactions" value="614"/>
</dbReference>
<dbReference type="GO" id="GO:0051231">
    <property type="term" value="P:spindle elongation"/>
    <property type="evidence" value="ECO:0007669"/>
    <property type="project" value="TreeGrafter"/>
</dbReference>
<evidence type="ECO:0000256" key="13">
    <source>
        <dbReference type="SAM" id="MobiDB-lite"/>
    </source>
</evidence>
<dbReference type="AlphaFoldDB" id="H3CXE4"/>
<dbReference type="InterPro" id="IPR036961">
    <property type="entry name" value="Kinesin_motor_dom_sf"/>
</dbReference>
<dbReference type="PROSITE" id="PS00411">
    <property type="entry name" value="KINESIN_MOTOR_1"/>
    <property type="match status" value="1"/>
</dbReference>
<dbReference type="SMART" id="SM00129">
    <property type="entry name" value="KISc"/>
    <property type="match status" value="1"/>
</dbReference>
<dbReference type="InterPro" id="IPR027417">
    <property type="entry name" value="P-loop_NTPase"/>
</dbReference>
<feature type="binding site" evidence="10">
    <location>
        <begin position="158"/>
        <end position="165"/>
    </location>
    <ligand>
        <name>ATP</name>
        <dbReference type="ChEBI" id="CHEBI:30616"/>
    </ligand>
</feature>
<keyword evidence="7 12" id="KW-0175">Coiled coil</keyword>